<comment type="function">
    <text evidence="2">Antitoxin component of a type II toxin-antitoxin (TA) system.</text>
</comment>
<dbReference type="Proteomes" id="UP000179241">
    <property type="component" value="Unassembled WGS sequence"/>
</dbReference>
<dbReference type="AlphaFoldDB" id="A0A1F8CLH4"/>
<dbReference type="InterPro" id="IPR051405">
    <property type="entry name" value="phD/YefM_antitoxin"/>
</dbReference>
<name>A0A1F8CLH4_9BACT</name>
<evidence type="ECO:0000313" key="3">
    <source>
        <dbReference type="EMBL" id="OGM77114.1"/>
    </source>
</evidence>
<dbReference type="Pfam" id="PF02604">
    <property type="entry name" value="PhdYeFM_antitox"/>
    <property type="match status" value="1"/>
</dbReference>
<evidence type="ECO:0000313" key="4">
    <source>
        <dbReference type="Proteomes" id="UP000179241"/>
    </source>
</evidence>
<dbReference type="InterPro" id="IPR006442">
    <property type="entry name" value="Antitoxin_Phd/YefM"/>
</dbReference>
<gene>
    <name evidence="3" type="ORF">A2188_00805</name>
</gene>
<dbReference type="SUPFAM" id="SSF143120">
    <property type="entry name" value="YefM-like"/>
    <property type="match status" value="1"/>
</dbReference>
<evidence type="ECO:0000256" key="1">
    <source>
        <dbReference type="ARBA" id="ARBA00009981"/>
    </source>
</evidence>
<proteinExistence type="inferred from homology"/>
<dbReference type="NCBIfam" id="TIGR01552">
    <property type="entry name" value="phd_fam"/>
    <property type="match status" value="1"/>
</dbReference>
<dbReference type="Gene3D" id="1.10.1220.170">
    <property type="match status" value="1"/>
</dbReference>
<evidence type="ECO:0000256" key="2">
    <source>
        <dbReference type="RuleBase" id="RU362080"/>
    </source>
</evidence>
<dbReference type="PANTHER" id="PTHR33713:SF6">
    <property type="entry name" value="ANTITOXIN YEFM"/>
    <property type="match status" value="1"/>
</dbReference>
<comment type="caution">
    <text evidence="3">The sequence shown here is derived from an EMBL/GenBank/DDBJ whole genome shotgun (WGS) entry which is preliminary data.</text>
</comment>
<sequence length="95" mass="10881">MNQLASTLPANLARSNFYQLLDEVGTNLRRFAITHRGKMRAVLMPIEQVEGWEETLEIMSDKKLMSDIVQAKKDIKAGKVYTLKEVKKSLKLDED</sequence>
<protein>
    <recommendedName>
        <fullName evidence="2">Antitoxin</fullName>
    </recommendedName>
</protein>
<dbReference type="EMBL" id="MGHU01000033">
    <property type="protein sequence ID" value="OGM77114.1"/>
    <property type="molecule type" value="Genomic_DNA"/>
</dbReference>
<reference evidence="3 4" key="1">
    <citation type="journal article" date="2016" name="Nat. Commun.">
        <title>Thousands of microbial genomes shed light on interconnected biogeochemical processes in an aquifer system.</title>
        <authorList>
            <person name="Anantharaman K."/>
            <person name="Brown C.T."/>
            <person name="Hug L.A."/>
            <person name="Sharon I."/>
            <person name="Castelle C.J."/>
            <person name="Probst A.J."/>
            <person name="Thomas B.C."/>
            <person name="Singh A."/>
            <person name="Wilkins M.J."/>
            <person name="Karaoz U."/>
            <person name="Brodie E.L."/>
            <person name="Williams K.H."/>
            <person name="Hubbard S.S."/>
            <person name="Banfield J.F."/>
        </authorList>
    </citation>
    <scope>NUCLEOTIDE SEQUENCE [LARGE SCALE GENOMIC DNA]</scope>
</reference>
<accession>A0A1F8CLH4</accession>
<dbReference type="Gene3D" id="3.40.1620.10">
    <property type="entry name" value="YefM-like domain"/>
    <property type="match status" value="1"/>
</dbReference>
<comment type="similarity">
    <text evidence="1 2">Belongs to the phD/YefM antitoxin family.</text>
</comment>
<dbReference type="PANTHER" id="PTHR33713">
    <property type="entry name" value="ANTITOXIN YAFN-RELATED"/>
    <property type="match status" value="1"/>
</dbReference>
<dbReference type="InterPro" id="IPR036165">
    <property type="entry name" value="YefM-like_sf"/>
</dbReference>
<organism evidence="3 4">
    <name type="scientific">Candidatus Woesebacteria bacterium RIFOXYA1_FULL_43_9</name>
    <dbReference type="NCBI Taxonomy" id="1802534"/>
    <lineage>
        <taxon>Bacteria</taxon>
        <taxon>Candidatus Woeseibacteriota</taxon>
    </lineage>
</organism>